<dbReference type="InterPro" id="IPR036271">
    <property type="entry name" value="Tet_transcr_reg_TetR-rel_C_sf"/>
</dbReference>
<reference evidence="6 7" key="2">
    <citation type="journal article" date="2011" name="Stand. Genomic Sci.">
        <title>Complete genome sequence of Leadbetterella byssophila type strain (4M15).</title>
        <authorList>
            <person name="Abt B."/>
            <person name="Teshima H."/>
            <person name="Lucas S."/>
            <person name="Lapidus A."/>
            <person name="Del Rio T.G."/>
            <person name="Nolan M."/>
            <person name="Tice H."/>
            <person name="Cheng J.F."/>
            <person name="Pitluck S."/>
            <person name="Liolios K."/>
            <person name="Pagani I."/>
            <person name="Ivanova N."/>
            <person name="Mavromatis K."/>
            <person name="Pati A."/>
            <person name="Tapia R."/>
            <person name="Han C."/>
            <person name="Goodwin L."/>
            <person name="Chen A."/>
            <person name="Palaniappan K."/>
            <person name="Land M."/>
            <person name="Hauser L."/>
            <person name="Chang Y.J."/>
            <person name="Jeffries C.D."/>
            <person name="Rohde M."/>
            <person name="Goker M."/>
            <person name="Tindall B.J."/>
            <person name="Detter J.C."/>
            <person name="Woyke T."/>
            <person name="Bristow J."/>
            <person name="Eisen J.A."/>
            <person name="Markowitz V."/>
            <person name="Hugenholtz P."/>
            <person name="Klenk H.P."/>
            <person name="Kyrpides N.C."/>
        </authorList>
    </citation>
    <scope>NUCLEOTIDE SEQUENCE [LARGE SCALE GENOMIC DNA]</scope>
    <source>
        <strain evidence="7">DSM 17132 / JCM 16389 / KACC 11308 / NBRC 106382 / 4M15</strain>
    </source>
</reference>
<dbReference type="OrthoDB" id="9798857at2"/>
<evidence type="ECO:0000256" key="4">
    <source>
        <dbReference type="PROSITE-ProRule" id="PRU00335"/>
    </source>
</evidence>
<feature type="DNA-binding region" description="H-T-H motif" evidence="4">
    <location>
        <begin position="28"/>
        <end position="47"/>
    </location>
</feature>
<dbReference type="SUPFAM" id="SSF46689">
    <property type="entry name" value="Homeodomain-like"/>
    <property type="match status" value="1"/>
</dbReference>
<dbReference type="PANTHER" id="PTHR47506:SF3">
    <property type="entry name" value="HTH-TYPE TRANSCRIPTIONAL REGULATOR LMRA"/>
    <property type="match status" value="1"/>
</dbReference>
<reference key="1">
    <citation type="submission" date="2010-11" db="EMBL/GenBank/DDBJ databases">
        <title>The complete genome of Leadbetterella byssophila DSM 17132.</title>
        <authorList>
            <consortium name="US DOE Joint Genome Institute (JGI-PGF)"/>
            <person name="Lucas S."/>
            <person name="Copeland A."/>
            <person name="Lapidus A."/>
            <person name="Glavina del Rio T."/>
            <person name="Dalin E."/>
            <person name="Tice H."/>
            <person name="Bruce D."/>
            <person name="Goodwin L."/>
            <person name="Pitluck S."/>
            <person name="Kyrpides N."/>
            <person name="Mavromatis K."/>
            <person name="Ivanova N."/>
            <person name="Teshima H."/>
            <person name="Brettin T."/>
            <person name="Detter J.C."/>
            <person name="Han C."/>
            <person name="Tapia R."/>
            <person name="Land M."/>
            <person name="Hauser L."/>
            <person name="Markowitz V."/>
            <person name="Cheng J.-F."/>
            <person name="Hugenholtz P."/>
            <person name="Woyke T."/>
            <person name="Wu D."/>
            <person name="Tindall B."/>
            <person name="Pomrenke H.G."/>
            <person name="Brambilla E."/>
            <person name="Klenk H.-P."/>
            <person name="Eisen J.A."/>
        </authorList>
    </citation>
    <scope>NUCLEOTIDE SEQUENCE [LARGE SCALE GENOMIC DNA]</scope>
    <source>
        <strain>DSM 17132</strain>
    </source>
</reference>
<dbReference type="RefSeq" id="WP_013410085.1">
    <property type="nucleotide sequence ID" value="NC_014655.1"/>
</dbReference>
<dbReference type="InterPro" id="IPR001647">
    <property type="entry name" value="HTH_TetR"/>
</dbReference>
<keyword evidence="3" id="KW-0804">Transcription</keyword>
<name>E4RXW3_LEAB4</name>
<dbReference type="AlphaFoldDB" id="E4RXW3"/>
<evidence type="ECO:0000256" key="1">
    <source>
        <dbReference type="ARBA" id="ARBA00023015"/>
    </source>
</evidence>
<dbReference type="Pfam" id="PF16925">
    <property type="entry name" value="TetR_C_13"/>
    <property type="match status" value="1"/>
</dbReference>
<keyword evidence="2 4" id="KW-0238">DNA-binding</keyword>
<dbReference type="eggNOG" id="COG1309">
    <property type="taxonomic scope" value="Bacteria"/>
</dbReference>
<keyword evidence="7" id="KW-1185">Reference proteome</keyword>
<dbReference type="GO" id="GO:0003677">
    <property type="term" value="F:DNA binding"/>
    <property type="evidence" value="ECO:0007669"/>
    <property type="project" value="UniProtKB-UniRule"/>
</dbReference>
<dbReference type="EMBL" id="CP002305">
    <property type="protein sequence ID" value="ADQ19060.1"/>
    <property type="molecule type" value="Genomic_DNA"/>
</dbReference>
<dbReference type="SUPFAM" id="SSF48498">
    <property type="entry name" value="Tetracyclin repressor-like, C-terminal domain"/>
    <property type="match status" value="1"/>
</dbReference>
<sequence length="197" mass="22021">MGKAERTRAFIIQKSAPLFNIKGYENTSLSDIQEVTKLTKGAIYGNFKDKNELAIASFEYNCSRVFSEIESVLAEACSAKEALLAFSNFYVKNWKNLSASGGCPILNAAVEADDSLTFLKGSVRNNMEYILGLLKSTIEKGICSLEFRSDVHAGEYASLIFSIVEGNILIAKMMNHPKYLSIMDRRIRLIIEKELLR</sequence>
<protein>
    <submittedName>
        <fullName evidence="6">Regulatory protein TetR</fullName>
    </submittedName>
</protein>
<dbReference type="HOGENOM" id="CLU_069356_28_1_10"/>
<accession>E4RXW3</accession>
<gene>
    <name evidence="6" type="ordered locus">Lbys_3409</name>
</gene>
<dbReference type="Pfam" id="PF00440">
    <property type="entry name" value="TetR_N"/>
    <property type="match status" value="1"/>
</dbReference>
<evidence type="ECO:0000313" key="6">
    <source>
        <dbReference type="EMBL" id="ADQ19060.1"/>
    </source>
</evidence>
<proteinExistence type="predicted"/>
<dbReference type="Gene3D" id="1.10.357.10">
    <property type="entry name" value="Tetracycline Repressor, domain 2"/>
    <property type="match status" value="1"/>
</dbReference>
<dbReference type="PANTHER" id="PTHR47506">
    <property type="entry name" value="TRANSCRIPTIONAL REGULATORY PROTEIN"/>
    <property type="match status" value="1"/>
</dbReference>
<dbReference type="InterPro" id="IPR009057">
    <property type="entry name" value="Homeodomain-like_sf"/>
</dbReference>
<evidence type="ECO:0000256" key="3">
    <source>
        <dbReference type="ARBA" id="ARBA00023163"/>
    </source>
</evidence>
<keyword evidence="1" id="KW-0805">Transcription regulation</keyword>
<dbReference type="STRING" id="649349.Lbys_3409"/>
<dbReference type="Proteomes" id="UP000007435">
    <property type="component" value="Chromosome"/>
</dbReference>
<feature type="domain" description="HTH tetR-type" evidence="5">
    <location>
        <begin position="5"/>
        <end position="65"/>
    </location>
</feature>
<dbReference type="InterPro" id="IPR011075">
    <property type="entry name" value="TetR_C"/>
</dbReference>
<evidence type="ECO:0000259" key="5">
    <source>
        <dbReference type="PROSITE" id="PS50977"/>
    </source>
</evidence>
<evidence type="ECO:0000313" key="7">
    <source>
        <dbReference type="Proteomes" id="UP000007435"/>
    </source>
</evidence>
<dbReference type="PROSITE" id="PS50977">
    <property type="entry name" value="HTH_TETR_2"/>
    <property type="match status" value="1"/>
</dbReference>
<organism evidence="6 7">
    <name type="scientific">Leadbetterella byssophila (strain DSM 17132 / JCM 16389 / KACC 11308 / NBRC 106382 / 4M15)</name>
    <dbReference type="NCBI Taxonomy" id="649349"/>
    <lineage>
        <taxon>Bacteria</taxon>
        <taxon>Pseudomonadati</taxon>
        <taxon>Bacteroidota</taxon>
        <taxon>Cytophagia</taxon>
        <taxon>Cytophagales</taxon>
        <taxon>Leadbetterellaceae</taxon>
        <taxon>Leadbetterella</taxon>
    </lineage>
</organism>
<evidence type="ECO:0000256" key="2">
    <source>
        <dbReference type="ARBA" id="ARBA00023125"/>
    </source>
</evidence>
<dbReference type="KEGG" id="lby:Lbys_3409"/>